<evidence type="ECO:0000259" key="8">
    <source>
        <dbReference type="PROSITE" id="PS50888"/>
    </source>
</evidence>
<dbReference type="SMART" id="SM00091">
    <property type="entry name" value="PAS"/>
    <property type="match status" value="2"/>
</dbReference>
<dbReference type="Proteomes" id="UP000007755">
    <property type="component" value="Unassembled WGS sequence"/>
</dbReference>
<organism evidence="10">
    <name type="scientific">Acromyrmex echinatior</name>
    <name type="common">Panamanian leafcutter ant</name>
    <name type="synonym">Acromyrmex octospinosus echinatior</name>
    <dbReference type="NCBI Taxonomy" id="103372"/>
    <lineage>
        <taxon>Eukaryota</taxon>
        <taxon>Metazoa</taxon>
        <taxon>Ecdysozoa</taxon>
        <taxon>Arthropoda</taxon>
        <taxon>Hexapoda</taxon>
        <taxon>Insecta</taxon>
        <taxon>Pterygota</taxon>
        <taxon>Neoptera</taxon>
        <taxon>Endopterygota</taxon>
        <taxon>Hymenoptera</taxon>
        <taxon>Apocrita</taxon>
        <taxon>Aculeata</taxon>
        <taxon>Formicoidea</taxon>
        <taxon>Formicidae</taxon>
        <taxon>Myrmicinae</taxon>
        <taxon>Acromyrmex</taxon>
    </lineage>
</organism>
<dbReference type="STRING" id="103372.F4W9D6"/>
<dbReference type="PANTHER" id="PTHR23043:SF39">
    <property type="entry name" value="DYSFUSION, ISOFORM D"/>
    <property type="match status" value="1"/>
</dbReference>
<dbReference type="CDD" id="cd00130">
    <property type="entry name" value="PAS"/>
    <property type="match status" value="2"/>
</dbReference>
<dbReference type="Pfam" id="PF23183">
    <property type="entry name" value="bHLH_NPAS4"/>
    <property type="match status" value="1"/>
</dbReference>
<dbReference type="InterPro" id="IPR035965">
    <property type="entry name" value="PAS-like_dom_sf"/>
</dbReference>
<dbReference type="Gene3D" id="3.30.450.20">
    <property type="entry name" value="PAS domain"/>
    <property type="match status" value="2"/>
</dbReference>
<feature type="compositionally biased region" description="Basic and acidic residues" evidence="6">
    <location>
        <begin position="1"/>
        <end position="21"/>
    </location>
</feature>
<dbReference type="PANTHER" id="PTHR23043">
    <property type="entry name" value="HYPOXIA-INDUCIBLE FACTOR 1 ALPHA"/>
    <property type="match status" value="1"/>
</dbReference>
<dbReference type="GO" id="GO:0045944">
    <property type="term" value="P:positive regulation of transcription by RNA polymerase II"/>
    <property type="evidence" value="ECO:0007669"/>
    <property type="project" value="UniProtKB-ARBA"/>
</dbReference>
<dbReference type="FunFam" id="3.30.450.20:FF:000081">
    <property type="entry name" value="Dysfusion, isoform B"/>
    <property type="match status" value="1"/>
</dbReference>
<evidence type="ECO:0000256" key="1">
    <source>
        <dbReference type="ARBA" id="ARBA00004123"/>
    </source>
</evidence>
<dbReference type="PROSITE" id="PS50112">
    <property type="entry name" value="PAS"/>
    <property type="match status" value="1"/>
</dbReference>
<protein>
    <submittedName>
        <fullName evidence="9">Neuronal PAS domain-containing protein 4</fullName>
    </submittedName>
</protein>
<evidence type="ECO:0000256" key="4">
    <source>
        <dbReference type="ARBA" id="ARBA00023163"/>
    </source>
</evidence>
<dbReference type="PROSITE" id="PS50888">
    <property type="entry name" value="BHLH"/>
    <property type="match status" value="1"/>
</dbReference>
<dbReference type="InParanoid" id="F4W9D6"/>
<dbReference type="eggNOG" id="ENOG502QRXX">
    <property type="taxonomic scope" value="Eukaryota"/>
</dbReference>
<dbReference type="InterPro" id="IPR000014">
    <property type="entry name" value="PAS"/>
</dbReference>
<keyword evidence="10" id="KW-1185">Reference proteome</keyword>
<dbReference type="Pfam" id="PF14598">
    <property type="entry name" value="PAS_11"/>
    <property type="match status" value="1"/>
</dbReference>
<evidence type="ECO:0000256" key="3">
    <source>
        <dbReference type="ARBA" id="ARBA00023125"/>
    </source>
</evidence>
<evidence type="ECO:0000259" key="7">
    <source>
        <dbReference type="PROSITE" id="PS50112"/>
    </source>
</evidence>
<comment type="subcellular location">
    <subcellularLocation>
        <location evidence="1">Nucleus</location>
    </subcellularLocation>
</comment>
<keyword evidence="5" id="KW-0539">Nucleus</keyword>
<feature type="compositionally biased region" description="Basic and acidic residues" evidence="6">
    <location>
        <begin position="424"/>
        <end position="434"/>
    </location>
</feature>
<proteinExistence type="predicted"/>
<feature type="region of interest" description="Disordered" evidence="6">
    <location>
        <begin position="662"/>
        <end position="701"/>
    </location>
</feature>
<feature type="compositionally biased region" description="Polar residues" evidence="6">
    <location>
        <begin position="414"/>
        <end position="423"/>
    </location>
</feature>
<feature type="region of interest" description="Disordered" evidence="6">
    <location>
        <begin position="1"/>
        <end position="22"/>
    </location>
</feature>
<dbReference type="EMBL" id="GL888009">
    <property type="protein sequence ID" value="EGI69187.1"/>
    <property type="molecule type" value="Genomic_DNA"/>
</dbReference>
<dbReference type="GO" id="GO:0000977">
    <property type="term" value="F:RNA polymerase II transcription regulatory region sequence-specific DNA binding"/>
    <property type="evidence" value="ECO:0007669"/>
    <property type="project" value="TreeGrafter"/>
</dbReference>
<name>F4W9D6_ACREC</name>
<reference evidence="9" key="1">
    <citation type="submission" date="2011-02" db="EMBL/GenBank/DDBJ databases">
        <title>The genome of the leaf-cutting ant Acromyrmex echinatior suggests key adaptations to social evolution and fungus farming.</title>
        <authorList>
            <person name="Nygaard S."/>
            <person name="Zhang G."/>
        </authorList>
    </citation>
    <scope>NUCLEOTIDE SEQUENCE</scope>
</reference>
<dbReference type="SUPFAM" id="SSF55785">
    <property type="entry name" value="PYP-like sensor domain (PAS domain)"/>
    <property type="match status" value="2"/>
</dbReference>
<evidence type="ECO:0000313" key="10">
    <source>
        <dbReference type="Proteomes" id="UP000007755"/>
    </source>
</evidence>
<dbReference type="InterPro" id="IPR056192">
    <property type="entry name" value="bHLH_NPAS4"/>
</dbReference>
<dbReference type="FunCoup" id="F4W9D6">
    <property type="interactions" value="1"/>
</dbReference>
<keyword evidence="3" id="KW-0238">DNA-binding</keyword>
<dbReference type="CDD" id="cd19697">
    <property type="entry name" value="bHLH-PAS_NPAS4_PASD10"/>
    <property type="match status" value="1"/>
</dbReference>
<gene>
    <name evidence="9" type="ORF">G5I_02085</name>
</gene>
<dbReference type="GO" id="GO:0000981">
    <property type="term" value="F:DNA-binding transcription factor activity, RNA polymerase II-specific"/>
    <property type="evidence" value="ECO:0007669"/>
    <property type="project" value="TreeGrafter"/>
</dbReference>
<dbReference type="GO" id="GO:0046983">
    <property type="term" value="F:protein dimerization activity"/>
    <property type="evidence" value="ECO:0007669"/>
    <property type="project" value="InterPro"/>
</dbReference>
<evidence type="ECO:0000256" key="2">
    <source>
        <dbReference type="ARBA" id="ARBA00023015"/>
    </source>
</evidence>
<sequence>MAVKKEMEEEEEEKKKKEEKVVAATSVVVGEPASASPSTYASKSTKGASKLRRDLINAEIANLRDLLPLPPSTRQRLSQLQLMALVCVFLRKANYFQQALKNCPSESSNIPTPNIGFSKAMSGFIMMMTQQGKLLYISENAADYLGHSMEDLLIHGDSVYDVIDKQDHMVVQNQLSRNSPIPSDRRLFLCRINVSRNSRRQLRFGDQKVILVEGHFLPFVPVCNRNEFVFLASCTPVVLPETRESIVQGATNIFTTIHSMDMKYLHIDKTAESHLEYTRAELVNVSWYNLLHWDSIRTAYCKHQTVIQSDQERSTTALLKLQSRSGRWFWVHCVLQVKDTSDECQHPIIVCTNQVLTDKEAEVMRSSSWLYQYSSQTKFTYGLCPSGQGRGTVYPSTGPVTNQAQEYVRTYSNDTDTQLSPSLHSDRSETESHGASKIAQSTDYPNRRLLRDDAEPVDMSISGAEQHEGRGVQGTISGHQQHALDDAVRYHHKQYHKNSLHLAGYRAKFAQCHSTQYASGCADVLSVPSTKYYLTDLDRDYCCGTERSGLLLHKRLSTKALLAPSSSIATTAAEPPPPDTIPLENWGTNPAWSDALQRVPDVVHQELSPYITTPTTPVNTPDSDTLGHPEAPIFNFDWAGTEQHVPNLKITFHRSSIAATTTGHLAAQPRKQHQDAVQPITLQLPRRKGQSTENDSKDFPK</sequence>
<feature type="domain" description="BHLH" evidence="8">
    <location>
        <begin position="40"/>
        <end position="93"/>
    </location>
</feature>
<dbReference type="AlphaFoldDB" id="F4W9D6"/>
<evidence type="ECO:0000256" key="6">
    <source>
        <dbReference type="SAM" id="MobiDB-lite"/>
    </source>
</evidence>
<keyword evidence="2" id="KW-0805">Transcription regulation</keyword>
<dbReference type="OrthoDB" id="9978016at2759"/>
<evidence type="ECO:0000313" key="9">
    <source>
        <dbReference type="EMBL" id="EGI69187.1"/>
    </source>
</evidence>
<feature type="region of interest" description="Disordered" evidence="6">
    <location>
        <begin position="414"/>
        <end position="449"/>
    </location>
</feature>
<dbReference type="GO" id="GO:0005634">
    <property type="term" value="C:nucleus"/>
    <property type="evidence" value="ECO:0007669"/>
    <property type="project" value="UniProtKB-SubCell"/>
</dbReference>
<feature type="domain" description="PAS" evidence="7">
    <location>
        <begin position="119"/>
        <end position="177"/>
    </location>
</feature>
<keyword evidence="4" id="KW-0804">Transcription</keyword>
<accession>F4W9D6</accession>
<evidence type="ECO:0000256" key="5">
    <source>
        <dbReference type="ARBA" id="ARBA00023242"/>
    </source>
</evidence>
<dbReference type="InterPro" id="IPR011598">
    <property type="entry name" value="bHLH_dom"/>
</dbReference>